<sequence length="81" mass="9364">MKIMVGSTLEEAKKHLDAWLKAELSVINGQSISFGTRSLTRANLTEIRNQIEYWRGMVAKLNNINKRRGKNRVRRAIPRDL</sequence>
<comment type="caution">
    <text evidence="1">The sequence shown here is derived from an EMBL/GenBank/DDBJ whole genome shotgun (WGS) entry which is preliminary data.</text>
</comment>
<protein>
    <recommendedName>
        <fullName evidence="3">Phage protein</fullName>
    </recommendedName>
</protein>
<name>A0ABY6SRG0_9CLOT</name>
<accession>A0ABY6SRG0</accession>
<evidence type="ECO:0000313" key="1">
    <source>
        <dbReference type="EMBL" id="VDG71109.1"/>
    </source>
</evidence>
<dbReference type="RefSeq" id="WP_243123018.1">
    <property type="nucleotide sequence ID" value="NZ_UYIN01000004.1"/>
</dbReference>
<dbReference type="InterPro" id="IPR046146">
    <property type="entry name" value="DUF6148"/>
</dbReference>
<evidence type="ECO:0000313" key="2">
    <source>
        <dbReference type="Proteomes" id="UP000277570"/>
    </source>
</evidence>
<organism evidence="1 2">
    <name type="scientific">Clostridium carnis</name>
    <dbReference type="NCBI Taxonomy" id="1530"/>
    <lineage>
        <taxon>Bacteria</taxon>
        <taxon>Bacillati</taxon>
        <taxon>Bacillota</taxon>
        <taxon>Clostridia</taxon>
        <taxon>Eubacteriales</taxon>
        <taxon>Clostridiaceae</taxon>
        <taxon>Clostridium</taxon>
    </lineage>
</organism>
<evidence type="ECO:0008006" key="3">
    <source>
        <dbReference type="Google" id="ProtNLM"/>
    </source>
</evidence>
<proteinExistence type="predicted"/>
<dbReference type="EMBL" id="UYIN01000004">
    <property type="protein sequence ID" value="VDG71109.1"/>
    <property type="molecule type" value="Genomic_DNA"/>
</dbReference>
<keyword evidence="2" id="KW-1185">Reference proteome</keyword>
<dbReference type="Pfam" id="PF19645">
    <property type="entry name" value="DUF6148"/>
    <property type="match status" value="1"/>
</dbReference>
<dbReference type="Proteomes" id="UP000277570">
    <property type="component" value="Unassembled WGS sequence"/>
</dbReference>
<reference evidence="1 2" key="1">
    <citation type="submission" date="2018-11" db="EMBL/GenBank/DDBJ databases">
        <authorList>
            <consortium name="Pathogen Informatics"/>
        </authorList>
    </citation>
    <scope>NUCLEOTIDE SEQUENCE [LARGE SCALE GENOMIC DNA]</scope>
    <source>
        <strain evidence="1 2">NCTC10913</strain>
    </source>
</reference>
<gene>
    <name evidence="1" type="ORF">NCTC10913_01469</name>
</gene>